<dbReference type="Proteomes" id="UP000598971">
    <property type="component" value="Unassembled WGS sequence"/>
</dbReference>
<keyword evidence="3" id="KW-1185">Reference proteome</keyword>
<name>A0A8J8JRU4_9BACT</name>
<protein>
    <submittedName>
        <fullName evidence="2">Uncharacterized protein</fullName>
    </submittedName>
</protein>
<accession>A0A8J8JRU4</accession>
<feature type="chain" id="PRO_5035169190" evidence="1">
    <location>
        <begin position="24"/>
        <end position="127"/>
    </location>
</feature>
<evidence type="ECO:0000256" key="1">
    <source>
        <dbReference type="SAM" id="SignalP"/>
    </source>
</evidence>
<dbReference type="Gene3D" id="3.10.450.360">
    <property type="match status" value="1"/>
</dbReference>
<comment type="caution">
    <text evidence="2">The sequence shown here is derived from an EMBL/GenBank/DDBJ whole genome shotgun (WGS) entry which is preliminary data.</text>
</comment>
<proteinExistence type="predicted"/>
<evidence type="ECO:0000313" key="3">
    <source>
        <dbReference type="Proteomes" id="UP000598971"/>
    </source>
</evidence>
<keyword evidence="1" id="KW-0732">Signal</keyword>
<organism evidence="2 3">
    <name type="scientific">Limnovirga soli</name>
    <dbReference type="NCBI Taxonomy" id="2656915"/>
    <lineage>
        <taxon>Bacteria</taxon>
        <taxon>Pseudomonadati</taxon>
        <taxon>Bacteroidota</taxon>
        <taxon>Chitinophagia</taxon>
        <taxon>Chitinophagales</taxon>
        <taxon>Chitinophagaceae</taxon>
        <taxon>Limnovirga</taxon>
    </lineage>
</organism>
<dbReference type="EMBL" id="WHPF01000001">
    <property type="protein sequence ID" value="NNV54003.1"/>
    <property type="molecule type" value="Genomic_DNA"/>
</dbReference>
<gene>
    <name evidence="2" type="ORF">GD597_00940</name>
</gene>
<dbReference type="RefSeq" id="WP_171605922.1">
    <property type="nucleotide sequence ID" value="NZ_WHPF01000001.1"/>
</dbReference>
<reference evidence="2" key="1">
    <citation type="submission" date="2019-10" db="EMBL/GenBank/DDBJ databases">
        <title>Draft genome sequence of Panacibacter sp. KCS-6.</title>
        <authorList>
            <person name="Yim K.J."/>
        </authorList>
    </citation>
    <scope>NUCLEOTIDE SEQUENCE</scope>
    <source>
        <strain evidence="2">KCS-6</strain>
    </source>
</reference>
<dbReference type="SUPFAM" id="SSF160574">
    <property type="entry name" value="BT0923-like"/>
    <property type="match status" value="1"/>
</dbReference>
<dbReference type="AlphaFoldDB" id="A0A8J8JRU4"/>
<evidence type="ECO:0000313" key="2">
    <source>
        <dbReference type="EMBL" id="NNV54003.1"/>
    </source>
</evidence>
<feature type="signal peptide" evidence="1">
    <location>
        <begin position="1"/>
        <end position="23"/>
    </location>
</feature>
<sequence>MKIKLFSITLGLAALLMVNTSFAATTKTKDNGYTVHTIVEGRDATVAYNHKGEWVYTIQQFNMDNLDKQLIDKIKTVFDKYTISGIQKIEQPGYSDVYIAYLENASSYKTISISNDEVSLLQDIEKI</sequence>